<keyword evidence="1" id="KW-0472">Membrane</keyword>
<dbReference type="InterPro" id="IPR006373">
    <property type="entry name" value="VSA_Rifin"/>
</dbReference>
<evidence type="ECO:0000256" key="1">
    <source>
        <dbReference type="SAM" id="Phobius"/>
    </source>
</evidence>
<proteinExistence type="predicted"/>
<accession>W7JVM3</accession>
<reference evidence="2 3" key="1">
    <citation type="submission" date="2013-02" db="EMBL/GenBank/DDBJ databases">
        <title>The Genome Sequence of Plasmodium falciparum UGT5.1.</title>
        <authorList>
            <consortium name="The Broad Institute Genome Sequencing Platform"/>
            <consortium name="The Broad Institute Genome Sequencing Center for Infectious Disease"/>
            <person name="Neafsey D."/>
            <person name="Cheeseman I."/>
            <person name="Volkman S."/>
            <person name="Adams J."/>
            <person name="Walker B."/>
            <person name="Young S.K."/>
            <person name="Zeng Q."/>
            <person name="Gargeya S."/>
            <person name="Fitzgerald M."/>
            <person name="Haas B."/>
            <person name="Abouelleil A."/>
            <person name="Alvarado L."/>
            <person name="Arachchi H.M."/>
            <person name="Berlin A.M."/>
            <person name="Chapman S.B."/>
            <person name="Dewar J."/>
            <person name="Goldberg J."/>
            <person name="Griggs A."/>
            <person name="Gujja S."/>
            <person name="Hansen M."/>
            <person name="Howarth C."/>
            <person name="Imamovic A."/>
            <person name="Larimer J."/>
            <person name="McCowan C."/>
            <person name="Murphy C."/>
            <person name="Neiman D."/>
            <person name="Pearson M."/>
            <person name="Priest M."/>
            <person name="Roberts A."/>
            <person name="Saif S."/>
            <person name="Shea T."/>
            <person name="Sisk P."/>
            <person name="Sykes S."/>
            <person name="Wortman J."/>
            <person name="Nusbaum C."/>
            <person name="Birren B."/>
        </authorList>
    </citation>
    <scope>NUCLEOTIDE SEQUENCE [LARGE SCALE GENOMIC DNA]</scope>
    <source>
        <strain evidence="2 3">UGT5.1</strain>
    </source>
</reference>
<dbReference type="Pfam" id="PF02009">
    <property type="entry name" value="RIFIN"/>
    <property type="match status" value="1"/>
</dbReference>
<gene>
    <name evidence="2" type="ORF">C923_00160</name>
</gene>
<keyword evidence="1" id="KW-1133">Transmembrane helix</keyword>
<dbReference type="EMBL" id="KE124377">
    <property type="protein sequence ID" value="EWC79168.1"/>
    <property type="molecule type" value="Genomic_DNA"/>
</dbReference>
<feature type="transmembrane region" description="Helical" evidence="1">
    <location>
        <begin position="359"/>
        <end position="381"/>
    </location>
</feature>
<name>W7JVM3_PLAFA</name>
<keyword evidence="1" id="KW-0812">Transmembrane</keyword>
<feature type="transmembrane region" description="Helical" evidence="1">
    <location>
        <begin position="71"/>
        <end position="91"/>
    </location>
</feature>
<evidence type="ECO:0000313" key="2">
    <source>
        <dbReference type="EMBL" id="EWC79168.1"/>
    </source>
</evidence>
<dbReference type="AlphaFoldDB" id="W7JVM3"/>
<dbReference type="NCBIfam" id="TIGR01477">
    <property type="entry name" value="RIFIN"/>
    <property type="match status" value="1"/>
</dbReference>
<sequence length="401" mass="43779">MTYITFVEKVNTTKCVGEVAKLREMFCSFVTHSGESALSDRPAGIADYAAEMAEVAKEGVLEEGASVTSSLTTGITASIIAIVVIVLVMVYSKNKPSITSHHTQTNRSLCECDTQSTNYNNDEDMKSVKENFDRQTSQRFEEYEKRMIKNRKKCKEQCDKDIQQIILKDKIETSLAEKVEKGCLRCGCGLGGVALGVGIIGPIAVNEWAKAALLAAEKAAIAEGTTAGIKAGIEAGVSKTLSELYRIFGLDTIYGNPLKQLISVNNFNKIHILAPPFQAEYKKICLSASADMNKSICAFVGVGKDNGVEAIAANVKTAVRNAEIAVQTTTKTETARFIAEFTTEKTTAIETTASSLNTAIIASILAIVVIVIVIVIIYLILRYRRKKKMKKKFQYIKLLKE</sequence>
<dbReference type="Proteomes" id="UP000030697">
    <property type="component" value="Unassembled WGS sequence"/>
</dbReference>
<organism evidence="2 3">
    <name type="scientific">Plasmodium falciparum UGT5.1</name>
    <dbReference type="NCBI Taxonomy" id="1237627"/>
    <lineage>
        <taxon>Eukaryota</taxon>
        <taxon>Sar</taxon>
        <taxon>Alveolata</taxon>
        <taxon>Apicomplexa</taxon>
        <taxon>Aconoidasida</taxon>
        <taxon>Haemosporida</taxon>
        <taxon>Plasmodiidae</taxon>
        <taxon>Plasmodium</taxon>
        <taxon>Plasmodium (Laverania)</taxon>
    </lineage>
</organism>
<protein>
    <submittedName>
        <fullName evidence="2">Surface antigen</fullName>
    </submittedName>
</protein>
<evidence type="ECO:0000313" key="3">
    <source>
        <dbReference type="Proteomes" id="UP000030697"/>
    </source>
</evidence>